<evidence type="ECO:0000313" key="2">
    <source>
        <dbReference type="Proteomes" id="UP000051574"/>
    </source>
</evidence>
<dbReference type="Proteomes" id="UP000051574">
    <property type="component" value="Unassembled WGS sequence"/>
</dbReference>
<accession>A0A0T6AXV5</accession>
<reference evidence="1 2" key="1">
    <citation type="submission" date="2015-09" db="EMBL/GenBank/DDBJ databases">
        <title>Draft genome of the scarab beetle Oryctes borbonicus.</title>
        <authorList>
            <person name="Meyer J.M."/>
            <person name="Markov G.V."/>
            <person name="Baskaran P."/>
            <person name="Herrmann M."/>
            <person name="Sommer R.J."/>
            <person name="Roedelsperger C."/>
        </authorList>
    </citation>
    <scope>NUCLEOTIDE SEQUENCE [LARGE SCALE GENOMIC DNA]</scope>
    <source>
        <strain evidence="1">OB123</strain>
        <tissue evidence="1">Whole animal</tissue>
    </source>
</reference>
<proteinExistence type="predicted"/>
<comment type="caution">
    <text evidence="1">The sequence shown here is derived from an EMBL/GenBank/DDBJ whole genome shotgun (WGS) entry which is preliminary data.</text>
</comment>
<organism evidence="1 2">
    <name type="scientific">Oryctes borbonicus</name>
    <dbReference type="NCBI Taxonomy" id="1629725"/>
    <lineage>
        <taxon>Eukaryota</taxon>
        <taxon>Metazoa</taxon>
        <taxon>Ecdysozoa</taxon>
        <taxon>Arthropoda</taxon>
        <taxon>Hexapoda</taxon>
        <taxon>Insecta</taxon>
        <taxon>Pterygota</taxon>
        <taxon>Neoptera</taxon>
        <taxon>Endopterygota</taxon>
        <taxon>Coleoptera</taxon>
        <taxon>Polyphaga</taxon>
        <taxon>Scarabaeiformia</taxon>
        <taxon>Scarabaeidae</taxon>
        <taxon>Dynastinae</taxon>
        <taxon>Oryctes</taxon>
    </lineage>
</organism>
<protein>
    <submittedName>
        <fullName evidence="1">Uncharacterized protein</fullName>
    </submittedName>
</protein>
<dbReference type="EMBL" id="LJIG01022556">
    <property type="protein sequence ID" value="KRT79942.1"/>
    <property type="molecule type" value="Genomic_DNA"/>
</dbReference>
<evidence type="ECO:0000313" key="1">
    <source>
        <dbReference type="EMBL" id="KRT79942.1"/>
    </source>
</evidence>
<dbReference type="AlphaFoldDB" id="A0A0T6AXV5"/>
<gene>
    <name evidence="1" type="ORF">AMK59_6723</name>
</gene>
<name>A0A0T6AXV5_9SCAR</name>
<dbReference type="OrthoDB" id="1877767at2759"/>
<keyword evidence="2" id="KW-1185">Reference proteome</keyword>
<sequence>MEDVSLVIKTHIRHTKPDVFMEDKNHEPNDNVFVKETLIHLKYVAKTTKILQLKWRKMPTNVVHTDNKEYFDLKFPESYNEVLKKLEEGALDIKDIIHDSNEKITTNDAQNKNKEAKGYHLEIDSNHSIYQSEKVENADKHLNDMSKYKLLKKLAQMPEKQKEMQKVYEINKENLATIKDACNFPVLNQLFLQDIISKGSNIIKDEGDLNKYVDVQKSVEDGIILKLENGILTKEQKALLLSGKNFDNFTVPFKLVYLTEQLLEYKRKWKTKNVEELREVDEFGRTFEDRYRLLKQITKQIWYYTYLNSDDYT</sequence>